<proteinExistence type="predicted"/>
<comment type="caution">
    <text evidence="1">The sequence shown here is derived from an EMBL/GenBank/DDBJ whole genome shotgun (WGS) entry which is preliminary data.</text>
</comment>
<organism evidence="1 2">
    <name type="scientific">Dactylosporangium maewongense</name>
    <dbReference type="NCBI Taxonomy" id="634393"/>
    <lineage>
        <taxon>Bacteria</taxon>
        <taxon>Bacillati</taxon>
        <taxon>Actinomycetota</taxon>
        <taxon>Actinomycetes</taxon>
        <taxon>Micromonosporales</taxon>
        <taxon>Micromonosporaceae</taxon>
        <taxon>Dactylosporangium</taxon>
    </lineage>
</organism>
<dbReference type="Pfam" id="PF08734">
    <property type="entry name" value="GYD"/>
    <property type="match status" value="1"/>
</dbReference>
<keyword evidence="2" id="KW-1185">Reference proteome</keyword>
<gene>
    <name evidence="1" type="ORF">GCM10009827_068170</name>
</gene>
<evidence type="ECO:0000313" key="2">
    <source>
        <dbReference type="Proteomes" id="UP001501470"/>
    </source>
</evidence>
<dbReference type="InterPro" id="IPR014845">
    <property type="entry name" value="GYD/TTHA1554"/>
</dbReference>
<sequence length="107" mass="11391">MAKYLFRSSYTTEGVRGLLDEGGSGRVKQTEELVGRLGGSVESYYFGFGAADTYIVVELPDNSTAAAVRLAVTASGAVETEVIALLTPDEIDQATRQKVGYRPPGAR</sequence>
<accession>A0ABN2BGY4</accession>
<dbReference type="EMBL" id="BAAAQD010000015">
    <property type="protein sequence ID" value="GAA1539295.1"/>
    <property type="molecule type" value="Genomic_DNA"/>
</dbReference>
<name>A0ABN2BGY4_9ACTN</name>
<evidence type="ECO:0000313" key="1">
    <source>
        <dbReference type="EMBL" id="GAA1539295.1"/>
    </source>
</evidence>
<dbReference type="RefSeq" id="WP_344506463.1">
    <property type="nucleotide sequence ID" value="NZ_BAAAQD010000015.1"/>
</dbReference>
<protein>
    <recommendedName>
        <fullName evidence="3">GYD domain-containing protein</fullName>
    </recommendedName>
</protein>
<evidence type="ECO:0008006" key="3">
    <source>
        <dbReference type="Google" id="ProtNLM"/>
    </source>
</evidence>
<reference evidence="1 2" key="1">
    <citation type="journal article" date="2019" name="Int. J. Syst. Evol. Microbiol.">
        <title>The Global Catalogue of Microorganisms (GCM) 10K type strain sequencing project: providing services to taxonomists for standard genome sequencing and annotation.</title>
        <authorList>
            <consortium name="The Broad Institute Genomics Platform"/>
            <consortium name="The Broad Institute Genome Sequencing Center for Infectious Disease"/>
            <person name="Wu L."/>
            <person name="Ma J."/>
        </authorList>
    </citation>
    <scope>NUCLEOTIDE SEQUENCE [LARGE SCALE GENOMIC DNA]</scope>
    <source>
        <strain evidence="1 2">JCM 15933</strain>
    </source>
</reference>
<dbReference type="Proteomes" id="UP001501470">
    <property type="component" value="Unassembled WGS sequence"/>
</dbReference>